<evidence type="ECO:0000313" key="2">
    <source>
        <dbReference type="EMBL" id="PIU10800.1"/>
    </source>
</evidence>
<organism evidence="2 3">
    <name type="scientific">Candidatus Kuenenbacteria bacterium CG08_land_8_20_14_0_20_37_23</name>
    <dbReference type="NCBI Taxonomy" id="1974617"/>
    <lineage>
        <taxon>Bacteria</taxon>
        <taxon>Candidatus Kueneniibacteriota</taxon>
    </lineage>
</organism>
<dbReference type="Proteomes" id="UP000230586">
    <property type="component" value="Unassembled WGS sequence"/>
</dbReference>
<protein>
    <recommendedName>
        <fullName evidence="1">SIS domain-containing protein</fullName>
    </recommendedName>
</protein>
<evidence type="ECO:0000313" key="3">
    <source>
        <dbReference type="Proteomes" id="UP000230586"/>
    </source>
</evidence>
<evidence type="ECO:0000259" key="1">
    <source>
        <dbReference type="PROSITE" id="PS51464"/>
    </source>
</evidence>
<reference evidence="3" key="1">
    <citation type="submission" date="2017-09" db="EMBL/GenBank/DDBJ databases">
        <title>Depth-based differentiation of microbial function through sediment-hosted aquifers and enrichment of novel symbionts in the deep terrestrial subsurface.</title>
        <authorList>
            <person name="Probst A.J."/>
            <person name="Ladd B."/>
            <person name="Jarett J.K."/>
            <person name="Geller-Mcgrath D.E."/>
            <person name="Sieber C.M.K."/>
            <person name="Emerson J.B."/>
            <person name="Anantharaman K."/>
            <person name="Thomas B.C."/>
            <person name="Malmstrom R."/>
            <person name="Stieglmeier M."/>
            <person name="Klingl A."/>
            <person name="Woyke T."/>
            <person name="Ryan C.M."/>
            <person name="Banfield J.F."/>
        </authorList>
    </citation>
    <scope>NUCLEOTIDE SEQUENCE [LARGE SCALE GENOMIC DNA]</scope>
</reference>
<dbReference type="InterPro" id="IPR001347">
    <property type="entry name" value="SIS_dom"/>
</dbReference>
<sequence>MNILDDIKAIKKLDKSNMIRSIDLLHKQIEQAWNETKGIKFPASYREINKVVVNGMGGSGLGAHIIQSLYFNELKIPLVNINSYNLPGMVDKNTLYIISSYSGGTEEPLETFGQAKKIGTKILGITTGKKLGELISSGKVIGYLFSPKYNIC</sequence>
<feature type="domain" description="SIS" evidence="1">
    <location>
        <begin position="41"/>
        <end position="152"/>
    </location>
</feature>
<dbReference type="InterPro" id="IPR046348">
    <property type="entry name" value="SIS_dom_sf"/>
</dbReference>
<dbReference type="GO" id="GO:1901135">
    <property type="term" value="P:carbohydrate derivative metabolic process"/>
    <property type="evidence" value="ECO:0007669"/>
    <property type="project" value="InterPro"/>
</dbReference>
<dbReference type="Gene3D" id="3.40.50.10490">
    <property type="entry name" value="Glucose-6-phosphate isomerase like protein, domain 1"/>
    <property type="match status" value="1"/>
</dbReference>
<dbReference type="GO" id="GO:0097367">
    <property type="term" value="F:carbohydrate derivative binding"/>
    <property type="evidence" value="ECO:0007669"/>
    <property type="project" value="InterPro"/>
</dbReference>
<accession>A0A2M6XT33</accession>
<gene>
    <name evidence="2" type="ORF">COT27_01200</name>
</gene>
<dbReference type="AlphaFoldDB" id="A0A2M6XT33"/>
<comment type="caution">
    <text evidence="2">The sequence shown here is derived from an EMBL/GenBank/DDBJ whole genome shotgun (WGS) entry which is preliminary data.</text>
</comment>
<dbReference type="PROSITE" id="PS51464">
    <property type="entry name" value="SIS"/>
    <property type="match status" value="1"/>
</dbReference>
<feature type="non-terminal residue" evidence="2">
    <location>
        <position position="152"/>
    </location>
</feature>
<proteinExistence type="predicted"/>
<dbReference type="SUPFAM" id="SSF53697">
    <property type="entry name" value="SIS domain"/>
    <property type="match status" value="1"/>
</dbReference>
<name>A0A2M6XT33_9BACT</name>
<dbReference type="EMBL" id="PEXX01000022">
    <property type="protein sequence ID" value="PIU10800.1"/>
    <property type="molecule type" value="Genomic_DNA"/>
</dbReference>